<dbReference type="GO" id="GO:0003688">
    <property type="term" value="F:DNA replication origin binding"/>
    <property type="evidence" value="ECO:0007669"/>
    <property type="project" value="InterPro"/>
</dbReference>
<evidence type="ECO:0000256" key="5">
    <source>
        <dbReference type="ARBA" id="ARBA00022741"/>
    </source>
</evidence>
<sequence>MAADAGGRRGGAEEDGGAFASSVSLARMLYGCDLPAVVRSRWPGVSLDLQRDAPVELPSPHDTACRRVLVARAPMGSGKTTALLKWLSAALAATDMSALVLSCRRSFTRTLARRMDDAGLGFVTYFDSDAYVMTGRPYRRLLVQIESLHRVDEHLINNYDVLVVDEVMSTLGQLYSPTMARLARVDALLARLLRGCPRVLVMDATINAQLVELLVELRGEPSVHVVVSDYATAAFASRRCLVLRHLGAEVAAGARGGDDGDGDGGEDAARAGSPAPTTATATAVVKAATTAVVKAATTAVVKAATTAVVEAAGAAVVKAATTAVVEAAGAAGDSFFGLLGARLAAGDNVCVFSSTLAFSELVARFCARFTPSVLVLNSQRPPEDVGRWAVRALVYTTVVTVGLSFDAPHFHSMFAYVKPMAHGPDMASVYQSTGRVRRLLRDELFVYVDGSGARGEPIFTPVLLNHVVGSGWPARLSQVTNLVCAQFQRRCRPAFAAARGMRLFSRFKFKHLFERCTLTSVNDSLNILHALLENNRLRVALEGCEPPLTARAFCDFLRDARLDAFASQQVLRQLRPPDRPVAADIADSGEVATFVEKYLVADVPEDELQELLRALANPVTREQFVGLAVLGACARVPEALRSERVFGAVYGHYASGAVPVVADGRLELAALAPDFNVPARWALTRRCARVAEAAGLFEGASPEVDSAAVAAAAADAELAPLLLEVLRCHVLDATTAARRPVRAALSALGAGGGAGPLSRGRHAALVFKVMWEEAFGVRVGRSRQTFPGPTRVKNLRKAEIAALLRDAGLDPPAGATHRQLYALLMERRGDFAGERYKLRLPAWSRLMYLTQGGFDAPLDAALSLVPAEAWPRTEGAVDFAAL</sequence>
<evidence type="ECO:0000256" key="1">
    <source>
        <dbReference type="ARBA" id="ARBA00004147"/>
    </source>
</evidence>
<keyword evidence="7" id="KW-0238">DNA-binding</keyword>
<keyword evidence="12" id="KW-0347">Helicase</keyword>
<name>A0A142I9W0_SUHV</name>
<evidence type="ECO:0000256" key="7">
    <source>
        <dbReference type="ARBA" id="ARBA00023125"/>
    </source>
</evidence>
<gene>
    <name evidence="12" type="primary">UL9</name>
</gene>
<accession>A0A142I9W0</accession>
<comment type="function">
    <text evidence="8">Functions as a docking protein to recruit essential components of the viral replication machinery to viral DNA origins. In the presence of the major DNA-binding protein, opens dsDNA leading to a conformational change in the origin that facilitates DNA unwinding and subsequent replication.</text>
</comment>
<dbReference type="GO" id="GO:0004386">
    <property type="term" value="F:helicase activity"/>
    <property type="evidence" value="ECO:0007669"/>
    <property type="project" value="UniProtKB-KW"/>
</dbReference>
<keyword evidence="6" id="KW-0067">ATP-binding</keyword>
<dbReference type="GO" id="GO:0006260">
    <property type="term" value="P:DNA replication"/>
    <property type="evidence" value="ECO:0007669"/>
    <property type="project" value="UniProtKB-KW"/>
</dbReference>
<evidence type="ECO:0000256" key="3">
    <source>
        <dbReference type="ARBA" id="ARBA00014069"/>
    </source>
</evidence>
<evidence type="ECO:0000256" key="8">
    <source>
        <dbReference type="ARBA" id="ARBA00025279"/>
    </source>
</evidence>
<comment type="subcellular location">
    <subcellularLocation>
        <location evidence="1">Host nucleus</location>
    </subcellularLocation>
</comment>
<proteinExistence type="inferred from homology"/>
<keyword evidence="12" id="KW-0378">Hydrolase</keyword>
<dbReference type="SMART" id="SM00487">
    <property type="entry name" value="DEXDc"/>
    <property type="match status" value="1"/>
</dbReference>
<keyword evidence="5" id="KW-0547">Nucleotide-binding</keyword>
<dbReference type="EMBL" id="KU900059">
    <property type="protein sequence ID" value="AMR55948.1"/>
    <property type="molecule type" value="Genomic_DNA"/>
</dbReference>
<reference evidence="12 13" key="1">
    <citation type="journal article" date="2016" name="Genome Announc.">
        <title>Complete Genome Sequence of Pseudorabies Virus Reference Strain NIA3 Using Single-Molecule Real-Time Sequencing.</title>
        <authorList>
            <person name="Mathijs E."/>
            <person name="Vandenbussche F."/>
            <person name="Verpoest S."/>
            <person name="De Regge N."/>
            <person name="Van Borm S."/>
        </authorList>
    </citation>
    <scope>NUCLEOTIDE SEQUENCE [LARGE SCALE GENOMIC DNA]</scope>
    <source>
        <strain evidence="12">NIA3</strain>
    </source>
</reference>
<dbReference type="Pfam" id="PF02399">
    <property type="entry name" value="Herpes_ori_bp"/>
    <property type="match status" value="1"/>
</dbReference>
<organism evidence="12 13">
    <name type="scientific">Suid herpesvirus 1</name>
    <name type="common">SuHV-1</name>
    <name type="synonym">Pseudorabies virus</name>
    <dbReference type="NCBI Taxonomy" id="10345"/>
    <lineage>
        <taxon>Viruses</taxon>
        <taxon>Duplodnaviria</taxon>
        <taxon>Heunggongvirae</taxon>
        <taxon>Peploviricota</taxon>
        <taxon>Herviviricetes</taxon>
        <taxon>Herpesvirales</taxon>
        <taxon>Orthoherpesviridae</taxon>
        <taxon>Alphaherpesvirinae</taxon>
        <taxon>Varicellovirus</taxon>
        <taxon>Varicellovirus suidalpha1</taxon>
    </lineage>
</organism>
<feature type="region of interest" description="Disordered" evidence="10">
    <location>
        <begin position="254"/>
        <end position="275"/>
    </location>
</feature>
<evidence type="ECO:0000313" key="13">
    <source>
        <dbReference type="Proteomes" id="UP000139029"/>
    </source>
</evidence>
<dbReference type="GO" id="GO:0042025">
    <property type="term" value="C:host cell nucleus"/>
    <property type="evidence" value="ECO:0007669"/>
    <property type="project" value="UniProtKB-SubCell"/>
</dbReference>
<keyword evidence="4" id="KW-0235">DNA replication</keyword>
<evidence type="ECO:0000256" key="9">
    <source>
        <dbReference type="ARBA" id="ARBA00031715"/>
    </source>
</evidence>
<dbReference type="Gene3D" id="3.40.50.300">
    <property type="entry name" value="P-loop containing nucleotide triphosphate hydrolases"/>
    <property type="match status" value="1"/>
</dbReference>
<evidence type="ECO:0000256" key="6">
    <source>
        <dbReference type="ARBA" id="ARBA00022840"/>
    </source>
</evidence>
<dbReference type="InterPro" id="IPR014001">
    <property type="entry name" value="Helicase_ATP-bd"/>
</dbReference>
<dbReference type="Proteomes" id="UP000139029">
    <property type="component" value="Genome"/>
</dbReference>
<evidence type="ECO:0000256" key="10">
    <source>
        <dbReference type="SAM" id="MobiDB-lite"/>
    </source>
</evidence>
<comment type="similarity">
    <text evidence="2">Belongs to the herpesviridae OriBP family.</text>
</comment>
<dbReference type="SUPFAM" id="SSF52540">
    <property type="entry name" value="P-loop containing nucleoside triphosphate hydrolases"/>
    <property type="match status" value="1"/>
</dbReference>
<evidence type="ECO:0000313" key="12">
    <source>
        <dbReference type="EMBL" id="AMR55948.1"/>
    </source>
</evidence>
<evidence type="ECO:0000259" key="11">
    <source>
        <dbReference type="PROSITE" id="PS51192"/>
    </source>
</evidence>
<dbReference type="InterPro" id="IPR027417">
    <property type="entry name" value="P-loop_NTPase"/>
</dbReference>
<dbReference type="InterPro" id="IPR003450">
    <property type="entry name" value="Replication_origin-bd"/>
</dbReference>
<feature type="domain" description="Helicase ATP-binding" evidence="11">
    <location>
        <begin position="60"/>
        <end position="224"/>
    </location>
</feature>
<evidence type="ECO:0000256" key="2">
    <source>
        <dbReference type="ARBA" id="ARBA00007195"/>
    </source>
</evidence>
<evidence type="ECO:0000256" key="4">
    <source>
        <dbReference type="ARBA" id="ARBA00022705"/>
    </source>
</evidence>
<dbReference type="PROSITE" id="PS51192">
    <property type="entry name" value="HELICASE_ATP_BIND_1"/>
    <property type="match status" value="1"/>
</dbReference>
<dbReference type="GO" id="GO:0005524">
    <property type="term" value="F:ATP binding"/>
    <property type="evidence" value="ECO:0007669"/>
    <property type="project" value="UniProtKB-KW"/>
</dbReference>
<protein>
    <recommendedName>
        <fullName evidence="3">Replication origin-binding protein</fullName>
    </recommendedName>
    <alternativeName>
        <fullName evidence="9">OriBP</fullName>
    </alternativeName>
</protein>